<dbReference type="EMBL" id="WNVC01001312">
    <property type="protein sequence ID" value="MDZ5001357.1"/>
    <property type="molecule type" value="Genomic_DNA"/>
</dbReference>
<sequence>MIYIIDTANDEEIKESLSLGINGVTANSSMYVKNNTNFYGFLK</sequence>
<evidence type="ECO:0000313" key="1">
    <source>
        <dbReference type="EMBL" id="MDZ5001357.1"/>
    </source>
</evidence>
<dbReference type="AlphaFoldDB" id="A0AAW9IAC1"/>
<dbReference type="Proteomes" id="UP001291306">
    <property type="component" value="Unassembled WGS sequence"/>
</dbReference>
<accession>A0AAW9IAC1</accession>
<feature type="non-terminal residue" evidence="1">
    <location>
        <position position="43"/>
    </location>
</feature>
<comment type="caution">
    <text evidence="1">The sequence shown here is derived from an EMBL/GenBank/DDBJ whole genome shotgun (WGS) entry which is preliminary data.</text>
</comment>
<reference evidence="1" key="1">
    <citation type="submission" date="2019-11" db="EMBL/GenBank/DDBJ databases">
        <title>Characterization of Clostridium perfringens isolates from swine manure treated agricultural soils.</title>
        <authorList>
            <person name="Wushke S.T."/>
        </authorList>
    </citation>
    <scope>NUCLEOTIDE SEQUENCE</scope>
    <source>
        <strain evidence="1">X26</strain>
    </source>
</reference>
<proteinExistence type="predicted"/>
<protein>
    <submittedName>
        <fullName evidence="1">Transaldolase</fullName>
    </submittedName>
</protein>
<name>A0AAW9IAC1_CLOPF</name>
<gene>
    <name evidence="1" type="ORF">GNF79_20330</name>
</gene>
<organism evidence="1 2">
    <name type="scientific">Clostridium perfringens</name>
    <dbReference type="NCBI Taxonomy" id="1502"/>
    <lineage>
        <taxon>Bacteria</taxon>
        <taxon>Bacillati</taxon>
        <taxon>Bacillota</taxon>
        <taxon>Clostridia</taxon>
        <taxon>Eubacteriales</taxon>
        <taxon>Clostridiaceae</taxon>
        <taxon>Clostridium</taxon>
    </lineage>
</organism>
<evidence type="ECO:0000313" key="2">
    <source>
        <dbReference type="Proteomes" id="UP001291306"/>
    </source>
</evidence>